<dbReference type="InterPro" id="IPR031308">
    <property type="entry name" value="UCP028777"/>
</dbReference>
<keyword evidence="4" id="KW-1185">Reference proteome</keyword>
<keyword evidence="1" id="KW-0472">Membrane</keyword>
<dbReference type="Pfam" id="PF03733">
    <property type="entry name" value="YccF"/>
    <property type="match status" value="2"/>
</dbReference>
<sequence>MNIIGNLLWIIFGGGIFLFFGYVIGGIALCLTIVGIPFGFQCFKIGILALSPFGQKVVTTESNSGCLAVIMNVIWLLTGGLCVAVTHLVFGLLMFVTIIGIPFATQHMKLASLALTPFGKDLR</sequence>
<dbReference type="EMBL" id="CP136051">
    <property type="protein sequence ID" value="WOK06192.1"/>
    <property type="molecule type" value="Genomic_DNA"/>
</dbReference>
<dbReference type="Proteomes" id="UP001302349">
    <property type="component" value="Chromosome"/>
</dbReference>
<evidence type="ECO:0000313" key="4">
    <source>
        <dbReference type="Proteomes" id="UP001302349"/>
    </source>
</evidence>
<dbReference type="InterPro" id="IPR005185">
    <property type="entry name" value="YccF"/>
</dbReference>
<keyword evidence="1" id="KW-0812">Transmembrane</keyword>
<feature type="transmembrane region" description="Helical" evidence="1">
    <location>
        <begin position="7"/>
        <end position="40"/>
    </location>
</feature>
<dbReference type="RefSeq" id="WP_317488924.1">
    <property type="nucleotide sequence ID" value="NZ_CP136051.1"/>
</dbReference>
<feature type="transmembrane region" description="Helical" evidence="1">
    <location>
        <begin position="73"/>
        <end position="101"/>
    </location>
</feature>
<keyword evidence="1" id="KW-1133">Transmembrane helix</keyword>
<dbReference type="PIRSF" id="PIRSF028777">
    <property type="entry name" value="UCP028777"/>
    <property type="match status" value="1"/>
</dbReference>
<evidence type="ECO:0000256" key="1">
    <source>
        <dbReference type="SAM" id="Phobius"/>
    </source>
</evidence>
<feature type="domain" description="Inner membrane component" evidence="2">
    <location>
        <begin position="4"/>
        <end position="55"/>
    </location>
</feature>
<evidence type="ECO:0000313" key="3">
    <source>
        <dbReference type="EMBL" id="WOK06192.1"/>
    </source>
</evidence>
<organism evidence="3 4">
    <name type="scientific">Imperialibacter roseus</name>
    <dbReference type="NCBI Taxonomy" id="1324217"/>
    <lineage>
        <taxon>Bacteria</taxon>
        <taxon>Pseudomonadati</taxon>
        <taxon>Bacteroidota</taxon>
        <taxon>Cytophagia</taxon>
        <taxon>Cytophagales</taxon>
        <taxon>Flammeovirgaceae</taxon>
        <taxon>Imperialibacter</taxon>
    </lineage>
</organism>
<evidence type="ECO:0000259" key="2">
    <source>
        <dbReference type="Pfam" id="PF03733"/>
    </source>
</evidence>
<name>A0ABZ0INV5_9BACT</name>
<dbReference type="PANTHER" id="PTHR42903">
    <property type="entry name" value="INNER MEMBRANE PROTEIN YCCF"/>
    <property type="match status" value="1"/>
</dbReference>
<accession>A0ABZ0INV5</accession>
<gene>
    <name evidence="3" type="ORF">RT717_24245</name>
</gene>
<dbReference type="InterPro" id="IPR052937">
    <property type="entry name" value="Inner_membrane_protein"/>
</dbReference>
<dbReference type="NCBIfam" id="NF008740">
    <property type="entry name" value="PRK11770.1-2"/>
    <property type="match status" value="1"/>
</dbReference>
<reference evidence="3 4" key="1">
    <citation type="journal article" date="2023" name="Microbiol. Resour. Announc.">
        <title>Complete Genome Sequence of Imperialibacter roseus strain P4T.</title>
        <authorList>
            <person name="Tizabi D.R."/>
            <person name="Bachvaroff T."/>
            <person name="Hill R.T."/>
        </authorList>
    </citation>
    <scope>NUCLEOTIDE SEQUENCE [LARGE SCALE GENOMIC DNA]</scope>
    <source>
        <strain evidence="3 4">P4T</strain>
    </source>
</reference>
<feature type="domain" description="Inner membrane component" evidence="2">
    <location>
        <begin position="70"/>
        <end position="120"/>
    </location>
</feature>
<dbReference type="PANTHER" id="PTHR42903:SF1">
    <property type="entry name" value="INNER MEMBRANE PROTEIN YCCF"/>
    <property type="match status" value="1"/>
</dbReference>
<proteinExistence type="predicted"/>
<protein>
    <submittedName>
        <fullName evidence="3">YccF domain-containing protein</fullName>
    </submittedName>
</protein>